<feature type="chain" id="PRO_5009116330" evidence="5">
    <location>
        <begin position="19"/>
        <end position="214"/>
    </location>
</feature>
<evidence type="ECO:0000256" key="5">
    <source>
        <dbReference type="SAM" id="SignalP"/>
    </source>
</evidence>
<proteinExistence type="evidence at transcript level"/>
<keyword evidence="3 4" id="KW-0539">Nucleus</keyword>
<dbReference type="PROSITE" id="PS50960">
    <property type="entry name" value="HTH_PSQ"/>
    <property type="match status" value="1"/>
</dbReference>
<reference evidence="8" key="1">
    <citation type="submission" date="2016-09" db="EMBL/GenBank/DDBJ databases">
        <authorList>
            <person name="Capua I."/>
            <person name="De Benedictis P."/>
            <person name="Joannis T."/>
            <person name="Lombin L.H."/>
            <person name="Cattoli G."/>
        </authorList>
    </citation>
    <scope>NUCLEOTIDE SEQUENCE</scope>
</reference>
<dbReference type="SMART" id="SM00674">
    <property type="entry name" value="CENPB"/>
    <property type="match status" value="1"/>
</dbReference>
<feature type="non-terminal residue" evidence="8">
    <location>
        <position position="214"/>
    </location>
</feature>
<dbReference type="GO" id="GO:0003677">
    <property type="term" value="F:DNA binding"/>
    <property type="evidence" value="ECO:0007669"/>
    <property type="project" value="UniProtKB-UniRule"/>
</dbReference>
<evidence type="ECO:0000256" key="4">
    <source>
        <dbReference type="PROSITE-ProRule" id="PRU00320"/>
    </source>
</evidence>
<feature type="DNA-binding region" description="H-T-H motif" evidence="4">
    <location>
        <begin position="68"/>
        <end position="88"/>
    </location>
</feature>
<evidence type="ECO:0000256" key="2">
    <source>
        <dbReference type="ARBA" id="ARBA00023125"/>
    </source>
</evidence>
<dbReference type="PANTHER" id="PTHR19303">
    <property type="entry name" value="TRANSPOSON"/>
    <property type="match status" value="1"/>
</dbReference>
<dbReference type="InterPro" id="IPR006600">
    <property type="entry name" value="HTH_CenpB_DNA-bd_dom"/>
</dbReference>
<sequence>MLLLSFCVLVLAVRGRRGVLWRLRRWSCRVWCAGVRSAVMAVNAKKRAALTLKTKLEIIQRVENGEKKCVLADLFGIPRSTLSTILKKKDAIKAQAQKTTRTSAQRLRPPAFSDVEKALYKWFLDIRARNIPVSGPMLQQKAKDFACILNAENFVASSGWLQRFKARYDIVGKTISGESETVNCESIQKWLEEEWPQILAKYQPKDIFNADETG</sequence>
<dbReference type="EMBL" id="GFAA01000149">
    <property type="protein sequence ID" value="JAU03286.1"/>
    <property type="molecule type" value="mRNA"/>
</dbReference>
<evidence type="ECO:0000259" key="6">
    <source>
        <dbReference type="PROSITE" id="PS50960"/>
    </source>
</evidence>
<accession>A0A1E1XVI0</accession>
<feature type="signal peptide" evidence="5">
    <location>
        <begin position="1"/>
        <end position="18"/>
    </location>
</feature>
<dbReference type="Pfam" id="PF03221">
    <property type="entry name" value="HTH_Tnp_Tc5"/>
    <property type="match status" value="1"/>
</dbReference>
<dbReference type="PROSITE" id="PS51253">
    <property type="entry name" value="HTH_CENPB"/>
    <property type="match status" value="1"/>
</dbReference>
<feature type="domain" description="HTH psq-type" evidence="6">
    <location>
        <begin position="41"/>
        <end position="92"/>
    </location>
</feature>
<feature type="domain" description="HTH CENPB-type" evidence="7">
    <location>
        <begin position="103"/>
        <end position="174"/>
    </location>
</feature>
<keyword evidence="2 4" id="KW-0238">DNA-binding</keyword>
<dbReference type="GO" id="GO:0005634">
    <property type="term" value="C:nucleus"/>
    <property type="evidence" value="ECO:0007669"/>
    <property type="project" value="UniProtKB-SubCell"/>
</dbReference>
<evidence type="ECO:0000259" key="7">
    <source>
        <dbReference type="PROSITE" id="PS51253"/>
    </source>
</evidence>
<evidence type="ECO:0000256" key="3">
    <source>
        <dbReference type="ARBA" id="ARBA00023242"/>
    </source>
</evidence>
<evidence type="ECO:0000256" key="1">
    <source>
        <dbReference type="ARBA" id="ARBA00004123"/>
    </source>
</evidence>
<reference evidence="8" key="2">
    <citation type="journal article" date="2017" name="Front. Cell. Infect. Microbiol.">
        <title>Analysis of the Salivary Gland Transcriptome of Unfed and Partially Fed Amblyomma sculptum Ticks and Descriptive Proteome of the Saliva.</title>
        <authorList>
            <person name="Esteves E."/>
            <person name="Maruyama S.R."/>
            <person name="Kawahara R."/>
            <person name="Fujita A."/>
            <person name="Martins L.A."/>
            <person name="Righi A.A."/>
            <person name="Costa F.B."/>
            <person name="Palmisano G."/>
            <person name="Labruna M.B."/>
            <person name="Sa-Nunes A."/>
            <person name="Ribeiro J.M.C."/>
            <person name="Fogaca A.C."/>
        </authorList>
    </citation>
    <scope>NUCLEOTIDE SEQUENCE</scope>
</reference>
<dbReference type="Gene3D" id="1.10.10.60">
    <property type="entry name" value="Homeodomain-like"/>
    <property type="match status" value="2"/>
</dbReference>
<dbReference type="PANTHER" id="PTHR19303:SF73">
    <property type="entry name" value="PROTEIN PDC2"/>
    <property type="match status" value="1"/>
</dbReference>
<dbReference type="InterPro" id="IPR009057">
    <property type="entry name" value="Homeodomain-like_sf"/>
</dbReference>
<organism evidence="8">
    <name type="scientific">Amblyomma sculptum</name>
    <name type="common">Tick</name>
    <dbReference type="NCBI Taxonomy" id="1581419"/>
    <lineage>
        <taxon>Eukaryota</taxon>
        <taxon>Metazoa</taxon>
        <taxon>Ecdysozoa</taxon>
        <taxon>Arthropoda</taxon>
        <taxon>Chelicerata</taxon>
        <taxon>Arachnida</taxon>
        <taxon>Acari</taxon>
        <taxon>Parasitiformes</taxon>
        <taxon>Ixodida</taxon>
        <taxon>Ixodoidea</taxon>
        <taxon>Ixodidae</taxon>
        <taxon>Amblyomminae</taxon>
        <taxon>Amblyomma</taxon>
    </lineage>
</organism>
<protein>
    <submittedName>
        <fullName evidence="8">Putative tick transposon</fullName>
    </submittedName>
</protein>
<dbReference type="AlphaFoldDB" id="A0A1E1XVI0"/>
<dbReference type="InterPro" id="IPR050863">
    <property type="entry name" value="CenT-Element_Derived"/>
</dbReference>
<keyword evidence="5" id="KW-0732">Signal</keyword>
<dbReference type="InterPro" id="IPR007889">
    <property type="entry name" value="HTH_Psq"/>
</dbReference>
<dbReference type="Pfam" id="PF04218">
    <property type="entry name" value="CENP-B_N"/>
    <property type="match status" value="1"/>
</dbReference>
<evidence type="ECO:0000313" key="8">
    <source>
        <dbReference type="EMBL" id="JAU03286.1"/>
    </source>
</evidence>
<dbReference type="SUPFAM" id="SSF46689">
    <property type="entry name" value="Homeodomain-like"/>
    <property type="match status" value="2"/>
</dbReference>
<comment type="subcellular location">
    <subcellularLocation>
        <location evidence="1 4">Nucleus</location>
    </subcellularLocation>
</comment>
<name>A0A1E1XVI0_AMBSC</name>